<feature type="region of interest" description="Disordered" evidence="1">
    <location>
        <begin position="1"/>
        <end position="65"/>
    </location>
</feature>
<feature type="compositionally biased region" description="Low complexity" evidence="1">
    <location>
        <begin position="38"/>
        <end position="52"/>
    </location>
</feature>
<dbReference type="RefSeq" id="WP_035714930.1">
    <property type="nucleotide sequence ID" value="NZ_CAMIFG010000043.1"/>
</dbReference>
<protein>
    <submittedName>
        <fullName evidence="2">Uncharacterized protein</fullName>
    </submittedName>
</protein>
<sequence length="185" mass="20069">MVRKRIPLVTRPDQAYSFSLSQQNTTNPAQTRDRDEPASAAEARAPAQPSASIASEDQASRDDSNASIQVDVRVNALKHQEQGLVACGIAPRQVIRAALRKAVKRWGLSSTYVLPSSDGRTSQASWTVRTSVAVPAAIFDRLLADQDPLGVDSRWSLVRGQLEPLVWAEIDALLASFSDDSDDVS</sequence>
<feature type="compositionally biased region" description="Polar residues" evidence="1">
    <location>
        <begin position="16"/>
        <end position="30"/>
    </location>
</feature>
<dbReference type="Proteomes" id="UP000028826">
    <property type="component" value="Unassembled WGS sequence"/>
</dbReference>
<reference evidence="2 3" key="1">
    <citation type="submission" date="2014-03" db="EMBL/GenBank/DDBJ databases">
        <title>Genome of Haematobacter massiliensis CCUG 47968.</title>
        <authorList>
            <person name="Wang D."/>
            <person name="Wang G."/>
        </authorList>
    </citation>
    <scope>NUCLEOTIDE SEQUENCE [LARGE SCALE GENOMIC DNA]</scope>
    <source>
        <strain evidence="2 3">CCUG 47968</strain>
    </source>
</reference>
<evidence type="ECO:0000313" key="3">
    <source>
        <dbReference type="Proteomes" id="UP000028826"/>
    </source>
</evidence>
<dbReference type="OrthoDB" id="7848398at2"/>
<dbReference type="eggNOG" id="ENOG502Z8WX">
    <property type="taxonomic scope" value="Bacteria"/>
</dbReference>
<dbReference type="EMBL" id="JGYG01000026">
    <property type="protein sequence ID" value="KFI25400.1"/>
    <property type="molecule type" value="Genomic_DNA"/>
</dbReference>
<proteinExistence type="predicted"/>
<comment type="caution">
    <text evidence="2">The sequence shown here is derived from an EMBL/GenBank/DDBJ whole genome shotgun (WGS) entry which is preliminary data.</text>
</comment>
<dbReference type="AlphaFoldDB" id="A0A086XTQ0"/>
<gene>
    <name evidence="2" type="ORF">CN97_08335</name>
</gene>
<evidence type="ECO:0000256" key="1">
    <source>
        <dbReference type="SAM" id="MobiDB-lite"/>
    </source>
</evidence>
<name>A0A086XTQ0_9RHOB</name>
<organism evidence="2 3">
    <name type="scientific">Haematobacter massiliensis</name>
    <dbReference type="NCBI Taxonomy" id="195105"/>
    <lineage>
        <taxon>Bacteria</taxon>
        <taxon>Pseudomonadati</taxon>
        <taxon>Pseudomonadota</taxon>
        <taxon>Alphaproteobacteria</taxon>
        <taxon>Rhodobacterales</taxon>
        <taxon>Paracoccaceae</taxon>
        <taxon>Haematobacter</taxon>
    </lineage>
</organism>
<evidence type="ECO:0000313" key="2">
    <source>
        <dbReference type="EMBL" id="KFI25400.1"/>
    </source>
</evidence>
<keyword evidence="3" id="KW-1185">Reference proteome</keyword>
<accession>A0A086XTQ0</accession>